<accession>A0A7I8DUL1</accession>
<dbReference type="InterPro" id="IPR011059">
    <property type="entry name" value="Metal-dep_hydrolase_composite"/>
</dbReference>
<evidence type="ECO:0000313" key="2">
    <source>
        <dbReference type="EMBL" id="BCK00972.1"/>
    </source>
</evidence>
<dbReference type="RefSeq" id="WP_185256590.1">
    <property type="nucleotide sequence ID" value="NZ_AP023368.1"/>
</dbReference>
<organism evidence="2 3">
    <name type="scientific">Anaerocolumna chitinilytica</name>
    <dbReference type="NCBI Taxonomy" id="1727145"/>
    <lineage>
        <taxon>Bacteria</taxon>
        <taxon>Bacillati</taxon>
        <taxon>Bacillota</taxon>
        <taxon>Clostridia</taxon>
        <taxon>Lachnospirales</taxon>
        <taxon>Lachnospiraceae</taxon>
        <taxon>Anaerocolumna</taxon>
    </lineage>
</organism>
<feature type="domain" description="Amidohydrolase-related" evidence="1">
    <location>
        <begin position="53"/>
        <end position="382"/>
    </location>
</feature>
<dbReference type="Pfam" id="PF01979">
    <property type="entry name" value="Amidohydro_1"/>
    <property type="match status" value="1"/>
</dbReference>
<dbReference type="InterPro" id="IPR006680">
    <property type="entry name" value="Amidohydro-rel"/>
</dbReference>
<dbReference type="Gene3D" id="2.30.40.10">
    <property type="entry name" value="Urease, subunit C, domain 1"/>
    <property type="match status" value="1"/>
</dbReference>
<dbReference type="PANTHER" id="PTHR43135:SF3">
    <property type="entry name" value="ALPHA-D-RIBOSE 1-METHYLPHOSPHONATE 5-TRIPHOSPHATE DIPHOSPHATASE"/>
    <property type="match status" value="1"/>
</dbReference>
<dbReference type="InterPro" id="IPR032466">
    <property type="entry name" value="Metal_Hydrolase"/>
</dbReference>
<gene>
    <name evidence="2" type="ORF">bsdcttw_40120</name>
</gene>
<reference evidence="2 3" key="2">
    <citation type="submission" date="2020-08" db="EMBL/GenBank/DDBJ databases">
        <authorList>
            <person name="Ueki A."/>
            <person name="Tonouchi A."/>
        </authorList>
    </citation>
    <scope>NUCLEOTIDE SEQUENCE [LARGE SCALE GENOMIC DNA]</scope>
    <source>
        <strain evidence="2 3">CTTW</strain>
    </source>
</reference>
<evidence type="ECO:0000259" key="1">
    <source>
        <dbReference type="Pfam" id="PF01979"/>
    </source>
</evidence>
<dbReference type="KEGG" id="acht:bsdcttw_40120"/>
<dbReference type="GO" id="GO:0016810">
    <property type="term" value="F:hydrolase activity, acting on carbon-nitrogen (but not peptide) bonds"/>
    <property type="evidence" value="ECO:0007669"/>
    <property type="project" value="InterPro"/>
</dbReference>
<evidence type="ECO:0000313" key="3">
    <source>
        <dbReference type="Proteomes" id="UP000515703"/>
    </source>
</evidence>
<keyword evidence="3" id="KW-1185">Reference proteome</keyword>
<dbReference type="SUPFAM" id="SSF51556">
    <property type="entry name" value="Metallo-dependent hydrolases"/>
    <property type="match status" value="1"/>
</dbReference>
<sequence length="389" mass="42173">MEALLVKGGLVHDAVHEIPYIADILAIDGKIKLIQPDILPEEGMEVIDATGLWVYPGLVDAHSHIGLDGYGIGFEGQDYNEMNDILTPHLRAIDGINPMDPTFMQAVLGGVTTAATGPGSSNVLGGTFTAIKLHGSRVDKMVIKEKIAMKCAFGENPKRVYKDKNNYSRMSTAAKLRETLYQAKEYLEKLNSAGDDLSKRPAFNMKLEALIPVLNREIPLKAHAHRADDIFTAIRIAKEFNLKLTLEHCTEGHLIVEELAKEDYPVAVGPSFGHATKFELKNKTFTTPGILAKAGLSVSIITDSPVTPQQYLSLCAGLAVKSGMEPFDALKSITINPAKHIGIEDRVGSLESGKDADIVLTNGNIMDSLTNVVKVFIDGKIIKTDNCGL</sequence>
<reference evidence="2 3" key="1">
    <citation type="submission" date="2020-08" db="EMBL/GenBank/DDBJ databases">
        <title>Draft genome sequencing of an Anaerocolumna strain isolated from anoxic soil subjected to BSD treatment.</title>
        <authorList>
            <person name="Uek A."/>
            <person name="Tonouchi A."/>
        </authorList>
    </citation>
    <scope>NUCLEOTIDE SEQUENCE [LARGE SCALE GENOMIC DNA]</scope>
    <source>
        <strain evidence="2 3">CTTW</strain>
    </source>
</reference>
<dbReference type="Proteomes" id="UP000515703">
    <property type="component" value="Chromosome"/>
</dbReference>
<dbReference type="AlphaFoldDB" id="A0A7I8DUL1"/>
<protein>
    <submittedName>
        <fullName evidence="2">Hydrolase</fullName>
    </submittedName>
</protein>
<dbReference type="InterPro" id="IPR051781">
    <property type="entry name" value="Metallo-dep_Hydrolase"/>
</dbReference>
<dbReference type="PANTHER" id="PTHR43135">
    <property type="entry name" value="ALPHA-D-RIBOSE 1-METHYLPHOSPHONATE 5-TRIPHOSPHATE DIPHOSPHATASE"/>
    <property type="match status" value="1"/>
</dbReference>
<dbReference type="Gene3D" id="3.20.20.140">
    <property type="entry name" value="Metal-dependent hydrolases"/>
    <property type="match status" value="1"/>
</dbReference>
<dbReference type="EMBL" id="AP023368">
    <property type="protein sequence ID" value="BCK00972.1"/>
    <property type="molecule type" value="Genomic_DNA"/>
</dbReference>
<name>A0A7I8DUL1_9FIRM</name>
<proteinExistence type="predicted"/>
<dbReference type="SUPFAM" id="SSF51338">
    <property type="entry name" value="Composite domain of metallo-dependent hydrolases"/>
    <property type="match status" value="1"/>
</dbReference>
<dbReference type="CDD" id="cd01309">
    <property type="entry name" value="Met_dep_hydrolase_C"/>
    <property type="match status" value="1"/>
</dbReference>
<keyword evidence="2" id="KW-0378">Hydrolase</keyword>